<evidence type="ECO:0000256" key="3">
    <source>
        <dbReference type="PIRNR" id="PIRNR006221"/>
    </source>
</evidence>
<evidence type="ECO:0000256" key="1">
    <source>
        <dbReference type="ARBA" id="ARBA00011961"/>
    </source>
</evidence>
<dbReference type="Proteomes" id="UP000775872">
    <property type="component" value="Unassembled WGS sequence"/>
</dbReference>
<dbReference type="Gene3D" id="3.90.1200.10">
    <property type="match status" value="1"/>
</dbReference>
<dbReference type="GO" id="GO:0016301">
    <property type="term" value="F:kinase activity"/>
    <property type="evidence" value="ECO:0007669"/>
    <property type="project" value="UniProtKB-UniRule"/>
</dbReference>
<dbReference type="PANTHER" id="PTHR12149">
    <property type="entry name" value="FRUCTOSAMINE 3 KINASE-RELATED PROTEIN"/>
    <property type="match status" value="1"/>
</dbReference>
<evidence type="ECO:0000313" key="4">
    <source>
        <dbReference type="EMBL" id="CAH0041541.1"/>
    </source>
</evidence>
<comment type="catalytic activity">
    <reaction evidence="2">
        <text>N(6)-D-ribulosyl-L-lysyl-[protein] + ATP = N(6)-(3-O-phospho-D-ribulosyl)-L-lysyl-[protein] + ADP + H(+)</text>
        <dbReference type="Rhea" id="RHEA:48432"/>
        <dbReference type="Rhea" id="RHEA-COMP:12103"/>
        <dbReference type="Rhea" id="RHEA-COMP:12104"/>
        <dbReference type="ChEBI" id="CHEBI:15378"/>
        <dbReference type="ChEBI" id="CHEBI:30616"/>
        <dbReference type="ChEBI" id="CHEBI:90418"/>
        <dbReference type="ChEBI" id="CHEBI:90420"/>
        <dbReference type="ChEBI" id="CHEBI:456216"/>
        <dbReference type="EC" id="2.7.1.172"/>
    </reaction>
    <physiologicalReaction direction="left-to-right" evidence="2">
        <dbReference type="Rhea" id="RHEA:48433"/>
    </physiologicalReaction>
</comment>
<dbReference type="PIRSF" id="PIRSF006221">
    <property type="entry name" value="Ketosamine-3-kinase"/>
    <property type="match status" value="1"/>
</dbReference>
<reference evidence="4" key="1">
    <citation type="submission" date="2021-10" db="EMBL/GenBank/DDBJ databases">
        <authorList>
            <person name="Piombo E."/>
        </authorList>
    </citation>
    <scope>NUCLEOTIDE SEQUENCE</scope>
</reference>
<evidence type="ECO:0000313" key="5">
    <source>
        <dbReference type="Proteomes" id="UP000775872"/>
    </source>
</evidence>
<dbReference type="InterPro" id="IPR016477">
    <property type="entry name" value="Fructo-/Ketosamine-3-kinase"/>
</dbReference>
<dbReference type="InterPro" id="IPR011009">
    <property type="entry name" value="Kinase-like_dom_sf"/>
</dbReference>
<comment type="caution">
    <text evidence="4">The sequence shown here is derived from an EMBL/GenBank/DDBJ whole genome shotgun (WGS) entry which is preliminary data.</text>
</comment>
<dbReference type="GO" id="GO:0102193">
    <property type="term" value="F:protein-ribulosamine 3-kinase activity"/>
    <property type="evidence" value="ECO:0007669"/>
    <property type="project" value="UniProtKB-EC"/>
</dbReference>
<dbReference type="Pfam" id="PF03881">
    <property type="entry name" value="Fructosamin_kin"/>
    <property type="match status" value="1"/>
</dbReference>
<protein>
    <recommendedName>
        <fullName evidence="1">protein-ribulosamine 3-kinase</fullName>
        <ecNumber evidence="1">2.7.1.172</ecNumber>
    </recommendedName>
</protein>
<keyword evidence="3" id="KW-0808">Transferase</keyword>
<dbReference type="OrthoDB" id="5772781at2759"/>
<organism evidence="4 5">
    <name type="scientific">Clonostachys solani</name>
    <dbReference type="NCBI Taxonomy" id="160281"/>
    <lineage>
        <taxon>Eukaryota</taxon>
        <taxon>Fungi</taxon>
        <taxon>Dikarya</taxon>
        <taxon>Ascomycota</taxon>
        <taxon>Pezizomycotina</taxon>
        <taxon>Sordariomycetes</taxon>
        <taxon>Hypocreomycetidae</taxon>
        <taxon>Hypocreales</taxon>
        <taxon>Bionectriaceae</taxon>
        <taxon>Clonostachys</taxon>
    </lineage>
</organism>
<dbReference type="EMBL" id="CABFOC020000002">
    <property type="protein sequence ID" value="CAH0041541.1"/>
    <property type="molecule type" value="Genomic_DNA"/>
</dbReference>
<comment type="similarity">
    <text evidence="3">Belongs to the fructosamine kinase family.</text>
</comment>
<dbReference type="PANTHER" id="PTHR12149:SF8">
    <property type="entry name" value="PROTEIN-RIBULOSAMINE 3-KINASE"/>
    <property type="match status" value="1"/>
</dbReference>
<name>A0A9N9W0W0_9HYPO</name>
<keyword evidence="3" id="KW-0418">Kinase</keyword>
<evidence type="ECO:0000256" key="2">
    <source>
        <dbReference type="ARBA" id="ARBA00048655"/>
    </source>
</evidence>
<gene>
    <name evidence="4" type="ORF">CSOL1703_00004311</name>
</gene>
<sequence length="319" mass="36145">MDRYTIPRLADPAIIATARLEPDQPAQMYFRKGWSTSDSFELFGNSGEQRVALMVKTGLGPQARAKFKGEDASLRAMNVALEGFAPRSFGWGRMEGDQNEYFIVTELLEVVMGSPPVGLGRRLSRMHSQPTPIPPSFEAPAFGFSVTTFCGEIPQDNTWKASWPQFYVENRLRPICHIISTASGRDPELEQQIERVIKDVVPVLFGRMGHENISRRSRGRFIGRGEPEHSVEDFVLGPACFYGHSEYELGAARVYGFPPVFFEDYHFSTPRSEPIEDWYWRVLLYELYGLIQIPSIGPGYRDSAMSIMRMLLLKFGTPD</sequence>
<dbReference type="SUPFAM" id="SSF56112">
    <property type="entry name" value="Protein kinase-like (PK-like)"/>
    <property type="match status" value="1"/>
</dbReference>
<proteinExistence type="inferred from homology"/>
<dbReference type="EC" id="2.7.1.172" evidence="1"/>
<dbReference type="AlphaFoldDB" id="A0A9N9W0W0"/>
<accession>A0A9N9W0W0</accession>
<keyword evidence="5" id="KW-1185">Reference proteome</keyword>